<organism evidence="1 2">
    <name type="scientific">Heterorhabditis bacteriophora</name>
    <name type="common">Entomopathogenic nematode worm</name>
    <dbReference type="NCBI Taxonomy" id="37862"/>
    <lineage>
        <taxon>Eukaryota</taxon>
        <taxon>Metazoa</taxon>
        <taxon>Ecdysozoa</taxon>
        <taxon>Nematoda</taxon>
        <taxon>Chromadorea</taxon>
        <taxon>Rhabditida</taxon>
        <taxon>Rhabditina</taxon>
        <taxon>Rhabditomorpha</taxon>
        <taxon>Strongyloidea</taxon>
        <taxon>Heterorhabditidae</taxon>
        <taxon>Heterorhabditis</taxon>
    </lineage>
</organism>
<proteinExistence type="predicted"/>
<accession>A0A1I7WV91</accession>
<sequence>MELFPTLNSPAIQSNNTTIILKEERLHLPCDTSIIGMNYFIHLLTLNIQQVDCTTYSANKQTFNTNKILQKHRCSPILSMFGRPSRRRSTTISFRILNSYQRMSRLQSDAS</sequence>
<keyword evidence="1" id="KW-1185">Reference proteome</keyword>
<dbReference type="AlphaFoldDB" id="A0A1I7WV91"/>
<dbReference type="Proteomes" id="UP000095283">
    <property type="component" value="Unplaced"/>
</dbReference>
<reference evidence="2" key="1">
    <citation type="submission" date="2016-11" db="UniProtKB">
        <authorList>
            <consortium name="WormBaseParasite"/>
        </authorList>
    </citation>
    <scope>IDENTIFICATION</scope>
</reference>
<evidence type="ECO:0000313" key="1">
    <source>
        <dbReference type="Proteomes" id="UP000095283"/>
    </source>
</evidence>
<dbReference type="WBParaSite" id="Hba_09118">
    <property type="protein sequence ID" value="Hba_09118"/>
    <property type="gene ID" value="Hba_09118"/>
</dbReference>
<name>A0A1I7WV91_HETBA</name>
<protein>
    <submittedName>
        <fullName evidence="2">Ovule protein</fullName>
    </submittedName>
</protein>
<evidence type="ECO:0000313" key="2">
    <source>
        <dbReference type="WBParaSite" id="Hba_09118"/>
    </source>
</evidence>